<keyword evidence="1" id="KW-1133">Transmembrane helix</keyword>
<accession>A0ABW9T5P9</accession>
<organism evidence="2 3">
    <name type="scientific">Paenibacillus campinasensis</name>
    <dbReference type="NCBI Taxonomy" id="66347"/>
    <lineage>
        <taxon>Bacteria</taxon>
        <taxon>Bacillati</taxon>
        <taxon>Bacillota</taxon>
        <taxon>Bacilli</taxon>
        <taxon>Bacillales</taxon>
        <taxon>Paenibacillaceae</taxon>
        <taxon>Paenibacillus</taxon>
    </lineage>
</organism>
<sequence length="274" mass="31790">MNTSLDINKLFDYYEDSKKKEMKNNLEKEELISEIDIVLDTTKSLYVDLLMTKQRIQEKDHLQHEQFLMLNSARSYINLAKKELEEATPQKKNVLIFPHKHMLGNNALEGKSKMANFMGAFGFISFNDVQRKWIILTENPGYTVLFSLLLSMLSLLFGNPSILHWVFLTMTVGTFISRYVTQKHDGKDTKINFYKNFQLFLLTYFWLFLGTQLSHIISIAALPEGGFHQLIIALLIWGELKEIVTNMKAANYKVPAIFEKIVKNHDEKDVSPPF</sequence>
<dbReference type="EMBL" id="WOAA01000031">
    <property type="protein sequence ID" value="MUG68628.1"/>
    <property type="molecule type" value="Genomic_DNA"/>
</dbReference>
<proteinExistence type="predicted"/>
<feature type="transmembrane region" description="Helical" evidence="1">
    <location>
        <begin position="140"/>
        <end position="157"/>
    </location>
</feature>
<feature type="transmembrane region" description="Helical" evidence="1">
    <location>
        <begin position="163"/>
        <end position="181"/>
    </location>
</feature>
<evidence type="ECO:0008006" key="4">
    <source>
        <dbReference type="Google" id="ProtNLM"/>
    </source>
</evidence>
<comment type="caution">
    <text evidence="2">The sequence shown here is derived from an EMBL/GenBank/DDBJ whole genome shotgun (WGS) entry which is preliminary data.</text>
</comment>
<keyword evidence="3" id="KW-1185">Reference proteome</keyword>
<keyword evidence="1" id="KW-0472">Membrane</keyword>
<protein>
    <recommendedName>
        <fullName evidence="4">DUF1129 family protein</fullName>
    </recommendedName>
</protein>
<dbReference type="RefSeq" id="WP_155618996.1">
    <property type="nucleotide sequence ID" value="NZ_WOAA01000031.1"/>
</dbReference>
<reference evidence="2 3" key="1">
    <citation type="submission" date="2019-11" db="EMBL/GenBank/DDBJ databases">
        <title>Draft genome sequences of five Paenibacillus species of dairy origin.</title>
        <authorList>
            <person name="Olajide A.M."/>
            <person name="Chen S."/>
            <person name="Lapointe G."/>
        </authorList>
    </citation>
    <scope>NUCLEOTIDE SEQUENCE [LARGE SCALE GENOMIC DNA]</scope>
    <source>
        <strain evidence="2 3">3CS1</strain>
    </source>
</reference>
<name>A0ABW9T5P9_9BACL</name>
<evidence type="ECO:0000313" key="2">
    <source>
        <dbReference type="EMBL" id="MUG68628.1"/>
    </source>
</evidence>
<dbReference type="Proteomes" id="UP000435177">
    <property type="component" value="Unassembled WGS sequence"/>
</dbReference>
<evidence type="ECO:0000313" key="3">
    <source>
        <dbReference type="Proteomes" id="UP000435177"/>
    </source>
</evidence>
<gene>
    <name evidence="2" type="ORF">GNP94_21895</name>
</gene>
<evidence type="ECO:0000256" key="1">
    <source>
        <dbReference type="SAM" id="Phobius"/>
    </source>
</evidence>
<keyword evidence="1" id="KW-0812">Transmembrane</keyword>